<dbReference type="Pfam" id="PF03150">
    <property type="entry name" value="CCP_MauG"/>
    <property type="match status" value="1"/>
</dbReference>
<evidence type="ECO:0000256" key="3">
    <source>
        <dbReference type="ARBA" id="ARBA00022723"/>
    </source>
</evidence>
<evidence type="ECO:0000256" key="2">
    <source>
        <dbReference type="ARBA" id="ARBA00022617"/>
    </source>
</evidence>
<dbReference type="PANTHER" id="PTHR30600:SF10">
    <property type="entry name" value="BLL6722 PROTEIN"/>
    <property type="match status" value="1"/>
</dbReference>
<dbReference type="GO" id="GO:0004601">
    <property type="term" value="F:peroxidase activity"/>
    <property type="evidence" value="ECO:0007669"/>
    <property type="project" value="UniProtKB-KW"/>
</dbReference>
<dbReference type="InterPro" id="IPR004852">
    <property type="entry name" value="Di-haem_cyt_c_peroxidsae"/>
</dbReference>
<sequence length="347" mass="39147">MRYLKIYFLLFISIGVLYACSKTEVIKPQTEDIRFVIPKNFPDAVYKFDGNTLTNNGFALGKKLFYDARLSADKTISCGSCHQQFAGFANLDHKVSHGVNNCLGKRNAPVLFNLAWQKEFFWDGGAKNLEIVPINAITDVCEMGTDLNTIVSFLNRTNPYPQLFANAFGTATITSQHFLKALAQFTATMVSANSKYDKVMRNPQQNVFTADEQQGYQLFKDKCASCHTEPLFTNLNYTSNGLDLNSADEGRKVITGLPTDKGKFRIPTLRNIELSSPYMHDGRFNTLEKVLEHYNSGVQHSENLDASLFKNSQLGIQLSSIQKQQLIGFLKTLTDDEFIKNKIFYEN</sequence>
<dbReference type="SUPFAM" id="SSF46626">
    <property type="entry name" value="Cytochrome c"/>
    <property type="match status" value="2"/>
</dbReference>
<evidence type="ECO:0000313" key="10">
    <source>
        <dbReference type="EMBL" id="NQX30990.1"/>
    </source>
</evidence>
<reference evidence="10 11" key="1">
    <citation type="submission" date="2020-05" db="EMBL/GenBank/DDBJ databases">
        <title>Description of Pedobacter foliorum sp. nov.</title>
        <authorList>
            <person name="Qi S."/>
            <person name="Carlier A."/>
            <person name="Cnockaert M."/>
            <person name="Vandamme P."/>
        </authorList>
    </citation>
    <scope>NUCLEOTIDE SEQUENCE [LARGE SCALE GENOMIC DNA]</scope>
    <source>
        <strain evidence="10 11">LMG 31300</strain>
    </source>
</reference>
<proteinExistence type="predicted"/>
<dbReference type="InterPro" id="IPR051395">
    <property type="entry name" value="Cytochrome_c_Peroxidase/MauG"/>
</dbReference>
<dbReference type="InterPro" id="IPR026259">
    <property type="entry name" value="MauG/Cytc_peroxidase"/>
</dbReference>
<keyword evidence="4" id="KW-0732">Signal</keyword>
<gene>
    <name evidence="10" type="ORF">HQN85_04605</name>
</gene>
<dbReference type="Proteomes" id="UP000762110">
    <property type="component" value="Unassembled WGS sequence"/>
</dbReference>
<keyword evidence="10" id="KW-0575">Peroxidase</keyword>
<accession>A0ABX2DAJ5</accession>
<dbReference type="EMBL" id="JABMKV010000001">
    <property type="protein sequence ID" value="NQX30990.1"/>
    <property type="molecule type" value="Genomic_DNA"/>
</dbReference>
<dbReference type="RefSeq" id="WP_173269258.1">
    <property type="nucleotide sequence ID" value="NZ_JABMKV010000001.1"/>
</dbReference>
<evidence type="ECO:0000256" key="1">
    <source>
        <dbReference type="ARBA" id="ARBA00004418"/>
    </source>
</evidence>
<keyword evidence="5" id="KW-0574">Periplasm</keyword>
<evidence type="ECO:0000259" key="9">
    <source>
        <dbReference type="PROSITE" id="PS51007"/>
    </source>
</evidence>
<feature type="domain" description="Cytochrome c" evidence="9">
    <location>
        <begin position="210"/>
        <end position="334"/>
    </location>
</feature>
<organism evidence="10 11">
    <name type="scientific">Pedobacter boryungensis</name>
    <dbReference type="NCBI Taxonomy" id="869962"/>
    <lineage>
        <taxon>Bacteria</taxon>
        <taxon>Pseudomonadati</taxon>
        <taxon>Bacteroidota</taxon>
        <taxon>Sphingobacteriia</taxon>
        <taxon>Sphingobacteriales</taxon>
        <taxon>Sphingobacteriaceae</taxon>
        <taxon>Pedobacter</taxon>
    </lineage>
</organism>
<evidence type="ECO:0000313" key="11">
    <source>
        <dbReference type="Proteomes" id="UP000762110"/>
    </source>
</evidence>
<dbReference type="PROSITE" id="PS51007">
    <property type="entry name" value="CYTC"/>
    <property type="match status" value="1"/>
</dbReference>
<dbReference type="PIRSF" id="PIRSF000294">
    <property type="entry name" value="Cytochrome-c_peroxidase"/>
    <property type="match status" value="1"/>
</dbReference>
<protein>
    <submittedName>
        <fullName evidence="10">Cytochrome-c peroxidase</fullName>
    </submittedName>
</protein>
<keyword evidence="2 8" id="KW-0349">Heme</keyword>
<name>A0ABX2DAJ5_9SPHI</name>
<keyword evidence="6" id="KW-0560">Oxidoreductase</keyword>
<evidence type="ECO:0000256" key="7">
    <source>
        <dbReference type="ARBA" id="ARBA00023004"/>
    </source>
</evidence>
<dbReference type="Gene3D" id="1.10.760.10">
    <property type="entry name" value="Cytochrome c-like domain"/>
    <property type="match status" value="2"/>
</dbReference>
<evidence type="ECO:0000256" key="5">
    <source>
        <dbReference type="ARBA" id="ARBA00022764"/>
    </source>
</evidence>
<comment type="subcellular location">
    <subcellularLocation>
        <location evidence="1">Periplasm</location>
    </subcellularLocation>
</comment>
<keyword evidence="11" id="KW-1185">Reference proteome</keyword>
<comment type="caution">
    <text evidence="10">The sequence shown here is derived from an EMBL/GenBank/DDBJ whole genome shotgun (WGS) entry which is preliminary data.</text>
</comment>
<evidence type="ECO:0000256" key="6">
    <source>
        <dbReference type="ARBA" id="ARBA00023002"/>
    </source>
</evidence>
<dbReference type="PROSITE" id="PS51257">
    <property type="entry name" value="PROKAR_LIPOPROTEIN"/>
    <property type="match status" value="1"/>
</dbReference>
<keyword evidence="3 8" id="KW-0479">Metal-binding</keyword>
<dbReference type="PANTHER" id="PTHR30600">
    <property type="entry name" value="CYTOCHROME C PEROXIDASE-RELATED"/>
    <property type="match status" value="1"/>
</dbReference>
<dbReference type="InterPro" id="IPR036909">
    <property type="entry name" value="Cyt_c-like_dom_sf"/>
</dbReference>
<keyword evidence="7 8" id="KW-0408">Iron</keyword>
<dbReference type="InterPro" id="IPR009056">
    <property type="entry name" value="Cyt_c-like_dom"/>
</dbReference>
<evidence type="ECO:0000256" key="8">
    <source>
        <dbReference type="PROSITE-ProRule" id="PRU00433"/>
    </source>
</evidence>
<evidence type="ECO:0000256" key="4">
    <source>
        <dbReference type="ARBA" id="ARBA00022729"/>
    </source>
</evidence>